<evidence type="ECO:0000256" key="1">
    <source>
        <dbReference type="ARBA" id="ARBA00022723"/>
    </source>
</evidence>
<keyword evidence="3" id="KW-0238">DNA-binding</keyword>
<keyword evidence="2" id="KW-0805">Transcription regulation</keyword>
<feature type="domain" description="Aflatoxin regulatory protein" evidence="7">
    <location>
        <begin position="185"/>
        <end position="286"/>
    </location>
</feature>
<gene>
    <name evidence="8" type="ORF">FJTKL_01124</name>
</gene>
<dbReference type="Pfam" id="PF08493">
    <property type="entry name" value="AflR"/>
    <property type="match status" value="1"/>
</dbReference>
<evidence type="ECO:0000313" key="9">
    <source>
        <dbReference type="Proteomes" id="UP001600888"/>
    </source>
</evidence>
<dbReference type="EMBL" id="JBAWTH010000011">
    <property type="protein sequence ID" value="KAL2289812.1"/>
    <property type="molecule type" value="Genomic_DNA"/>
</dbReference>
<dbReference type="InterPro" id="IPR013700">
    <property type="entry name" value="AflR"/>
</dbReference>
<evidence type="ECO:0000313" key="8">
    <source>
        <dbReference type="EMBL" id="KAL2289812.1"/>
    </source>
</evidence>
<feature type="region of interest" description="Disordered" evidence="6">
    <location>
        <begin position="367"/>
        <end position="387"/>
    </location>
</feature>
<keyword evidence="5" id="KW-0539">Nucleus</keyword>
<dbReference type="PRINTS" id="PR00755">
    <property type="entry name" value="AFLATOXINBRP"/>
</dbReference>
<organism evidence="8 9">
    <name type="scientific">Diaporthe vaccinii</name>
    <dbReference type="NCBI Taxonomy" id="105482"/>
    <lineage>
        <taxon>Eukaryota</taxon>
        <taxon>Fungi</taxon>
        <taxon>Dikarya</taxon>
        <taxon>Ascomycota</taxon>
        <taxon>Pezizomycotina</taxon>
        <taxon>Sordariomycetes</taxon>
        <taxon>Sordariomycetidae</taxon>
        <taxon>Diaporthales</taxon>
        <taxon>Diaporthaceae</taxon>
        <taxon>Diaporthe</taxon>
        <taxon>Diaporthe eres species complex</taxon>
    </lineage>
</organism>
<name>A0ABR4F545_9PEZI</name>
<proteinExistence type="predicted"/>
<reference evidence="8 9" key="1">
    <citation type="submission" date="2024-03" db="EMBL/GenBank/DDBJ databases">
        <title>A high-quality draft genome sequence of Diaporthe vaccinii, a causative agent of upright dieback and viscid rot disease in cranberry plants.</title>
        <authorList>
            <person name="Sarrasin M."/>
            <person name="Lang B.F."/>
            <person name="Burger G."/>
        </authorList>
    </citation>
    <scope>NUCLEOTIDE SEQUENCE [LARGE SCALE GENOMIC DNA]</scope>
    <source>
        <strain evidence="8 9">IS7</strain>
    </source>
</reference>
<accession>A0ABR4F545</accession>
<sequence length="411" mass="43959">MSRGVSTKSTSSIDTENGLRVEQDTIRALQPSVGACFLSPSITPPAASNNYLDMSPQTLSIPESPRPDHVLATEASDVFSVLEEANMFSALADFDSDGNGVNFMMSSMDSPFGLPIMDSHGMTEAHNDIGSLLIPPQGINIHLPSPDISYSIGPISATSRTNSFAPDVQVLEAGKPEVTRATDTSSCGCLTQSLDLLKTLSAQPATQTGLSVPESQDTPGASTYGCAHSVLTENKQSIEAVSERLTCRNCAGDNFLLAILSMTVLKILERYAAAARAQSGGARPSDSEAETASRLANGILASSKDQMAALSHTYNTPRNRGRRAAQLVLSELHRVQRLVNQLSPKLKRPREAERRDLDPELELWGRRDVSRGYDPGPAAPFSATTLGQMESDVRRSLSALSSEIINGLRQS</sequence>
<protein>
    <recommendedName>
        <fullName evidence="7">Aflatoxin regulatory protein domain-containing protein</fullName>
    </recommendedName>
</protein>
<keyword evidence="4" id="KW-0804">Transcription</keyword>
<keyword evidence="9" id="KW-1185">Reference proteome</keyword>
<evidence type="ECO:0000256" key="2">
    <source>
        <dbReference type="ARBA" id="ARBA00023015"/>
    </source>
</evidence>
<evidence type="ECO:0000259" key="7">
    <source>
        <dbReference type="Pfam" id="PF08493"/>
    </source>
</evidence>
<dbReference type="Proteomes" id="UP001600888">
    <property type="component" value="Unassembled WGS sequence"/>
</dbReference>
<comment type="caution">
    <text evidence="8">The sequence shown here is derived from an EMBL/GenBank/DDBJ whole genome shotgun (WGS) entry which is preliminary data.</text>
</comment>
<keyword evidence="1" id="KW-0479">Metal-binding</keyword>
<evidence type="ECO:0000256" key="5">
    <source>
        <dbReference type="ARBA" id="ARBA00023242"/>
    </source>
</evidence>
<evidence type="ECO:0000256" key="6">
    <source>
        <dbReference type="SAM" id="MobiDB-lite"/>
    </source>
</evidence>
<evidence type="ECO:0000256" key="3">
    <source>
        <dbReference type="ARBA" id="ARBA00023125"/>
    </source>
</evidence>
<evidence type="ECO:0000256" key="4">
    <source>
        <dbReference type="ARBA" id="ARBA00023163"/>
    </source>
</evidence>